<keyword evidence="3" id="KW-1185">Reference proteome</keyword>
<gene>
    <name evidence="2" type="ORF">H8Z76_12825</name>
</gene>
<dbReference type="CDD" id="cd02252">
    <property type="entry name" value="nylC_like"/>
    <property type="match status" value="1"/>
</dbReference>
<dbReference type="PANTHER" id="PTHR36512:SF3">
    <property type="entry name" value="BLR5678 PROTEIN"/>
    <property type="match status" value="1"/>
</dbReference>
<protein>
    <submittedName>
        <fullName evidence="2">P1 family peptidase</fullName>
    </submittedName>
</protein>
<evidence type="ECO:0000256" key="1">
    <source>
        <dbReference type="ARBA" id="ARBA00007068"/>
    </source>
</evidence>
<dbReference type="InterPro" id="IPR016117">
    <property type="entry name" value="ArgJ-like_dom_sf"/>
</dbReference>
<dbReference type="PANTHER" id="PTHR36512">
    <property type="entry name" value="D-AMINOPEPTIDASE"/>
    <property type="match status" value="1"/>
</dbReference>
<accession>A0ABR7ID63</accession>
<organism evidence="2 3">
    <name type="scientific">Roseburia yibonii</name>
    <dbReference type="NCBI Taxonomy" id="2763063"/>
    <lineage>
        <taxon>Bacteria</taxon>
        <taxon>Bacillati</taxon>
        <taxon>Bacillota</taxon>
        <taxon>Clostridia</taxon>
        <taxon>Lachnospirales</taxon>
        <taxon>Lachnospiraceae</taxon>
        <taxon>Roseburia</taxon>
    </lineage>
</organism>
<dbReference type="EMBL" id="JACOQH010000012">
    <property type="protein sequence ID" value="MBC5754871.1"/>
    <property type="molecule type" value="Genomic_DNA"/>
</dbReference>
<comment type="caution">
    <text evidence="2">The sequence shown here is derived from an EMBL/GenBank/DDBJ whole genome shotgun (WGS) entry which is preliminary data.</text>
</comment>
<name>A0ABR7ID63_9FIRM</name>
<dbReference type="Gene3D" id="3.60.70.12">
    <property type="entry name" value="L-amino peptidase D-ALA esterase/amidase"/>
    <property type="match status" value="1"/>
</dbReference>
<sequence length="329" mass="34313">MEIDTIATEIKATDIEGLRIGQAKSEKGKTGVTVLLFDQPATGGVDISGGGPASRETPLLSPLTANNPIHAVVLSGGSAYGLEAAAGVMRYLEEHGIGYDTRFAKVPLVCQSCIYDLGYGDPSIRPDAQMGYDACVDAEAAKEPKSGNEGAGCGATVGKLFGMECAEKSGLGIAALKVGELKMAAVVVVNAFGDIFDSTTGKKIAGLKSPDRTKELDTCAEFLKIAKPTDFYKENTTIGAIVTNGRFAQDEANKIASMARCAYARNINPVGTMADGDTIYAVSMGNVRADINVAGTLAAKVMSLAIERAVRDAAIPDAEYLANCVRLEK</sequence>
<dbReference type="RefSeq" id="WP_147619487.1">
    <property type="nucleotide sequence ID" value="NZ_JACOQH010000012.1"/>
</dbReference>
<proteinExistence type="inferred from homology"/>
<reference evidence="2 3" key="1">
    <citation type="submission" date="2020-08" db="EMBL/GenBank/DDBJ databases">
        <title>Genome public.</title>
        <authorList>
            <person name="Liu C."/>
            <person name="Sun Q."/>
        </authorList>
    </citation>
    <scope>NUCLEOTIDE SEQUENCE [LARGE SCALE GENOMIC DNA]</scope>
    <source>
        <strain evidence="2 3">BX0805</strain>
    </source>
</reference>
<dbReference type="Proteomes" id="UP000621540">
    <property type="component" value="Unassembled WGS sequence"/>
</dbReference>
<dbReference type="SUPFAM" id="SSF56266">
    <property type="entry name" value="DmpA/ArgJ-like"/>
    <property type="match status" value="1"/>
</dbReference>
<dbReference type="Pfam" id="PF03576">
    <property type="entry name" value="Peptidase_S58"/>
    <property type="match status" value="1"/>
</dbReference>
<comment type="similarity">
    <text evidence="1">Belongs to the peptidase S58 family.</text>
</comment>
<dbReference type="InterPro" id="IPR005321">
    <property type="entry name" value="Peptidase_S58_DmpA"/>
</dbReference>
<evidence type="ECO:0000313" key="2">
    <source>
        <dbReference type="EMBL" id="MBC5754871.1"/>
    </source>
</evidence>
<evidence type="ECO:0000313" key="3">
    <source>
        <dbReference type="Proteomes" id="UP000621540"/>
    </source>
</evidence>